<evidence type="ECO:0000259" key="2">
    <source>
        <dbReference type="PROSITE" id="PS00622"/>
    </source>
</evidence>
<evidence type="ECO:0000313" key="3">
    <source>
        <dbReference type="EMBL" id="QBA20517.1"/>
    </source>
</evidence>
<dbReference type="PROSITE" id="PS00622">
    <property type="entry name" value="HTH_LUXR_1"/>
    <property type="match status" value="1"/>
</dbReference>
<proteinExistence type="predicted"/>
<dbReference type="EMBL" id="CP035532">
    <property type="protein sequence ID" value="QBA20517.1"/>
    <property type="molecule type" value="Genomic_DNA"/>
</dbReference>
<dbReference type="SUPFAM" id="SSF46894">
    <property type="entry name" value="C-terminal effector domain of the bipartite response regulators"/>
    <property type="match status" value="1"/>
</dbReference>
<dbReference type="InterPro" id="IPR016032">
    <property type="entry name" value="Sig_transdc_resp-reg_C-effctor"/>
</dbReference>
<dbReference type="Gene3D" id="1.10.10.10">
    <property type="entry name" value="Winged helix-like DNA-binding domain superfamily/Winged helix DNA-binding domain"/>
    <property type="match status" value="1"/>
</dbReference>
<dbReference type="AlphaFoldDB" id="A0A411DJI2"/>
<feature type="domain" description="HTH luxR-type" evidence="2">
    <location>
        <begin position="445"/>
        <end position="472"/>
    </location>
</feature>
<evidence type="ECO:0000256" key="1">
    <source>
        <dbReference type="SAM" id="Phobius"/>
    </source>
</evidence>
<dbReference type="GO" id="GO:0006355">
    <property type="term" value="P:regulation of DNA-templated transcription"/>
    <property type="evidence" value="ECO:0007669"/>
    <property type="project" value="InterPro"/>
</dbReference>
<dbReference type="InterPro" id="IPR011990">
    <property type="entry name" value="TPR-like_helical_dom_sf"/>
</dbReference>
<organism evidence="3">
    <name type="scientific">Chryseobacterium indologenes</name>
    <name type="common">Flavobacterium indologenes</name>
    <dbReference type="NCBI Taxonomy" id="253"/>
    <lineage>
        <taxon>Bacteria</taxon>
        <taxon>Pseudomonadati</taxon>
        <taxon>Bacteroidota</taxon>
        <taxon>Flavobacteriia</taxon>
        <taxon>Flavobacteriales</taxon>
        <taxon>Weeksellaceae</taxon>
        <taxon>Chryseobacterium group</taxon>
        <taxon>Chryseobacterium</taxon>
    </lineage>
</organism>
<dbReference type="GO" id="GO:0003677">
    <property type="term" value="F:DNA binding"/>
    <property type="evidence" value="ECO:0007669"/>
    <property type="project" value="InterPro"/>
</dbReference>
<dbReference type="InterPro" id="IPR036388">
    <property type="entry name" value="WH-like_DNA-bd_sf"/>
</dbReference>
<keyword evidence="1" id="KW-0472">Membrane</keyword>
<dbReference type="InterPro" id="IPR000792">
    <property type="entry name" value="Tscrpt_reg_LuxR_C"/>
</dbReference>
<dbReference type="Gene3D" id="1.25.40.10">
    <property type="entry name" value="Tetratricopeptide repeat domain"/>
    <property type="match status" value="2"/>
</dbReference>
<dbReference type="SUPFAM" id="SSF48452">
    <property type="entry name" value="TPR-like"/>
    <property type="match status" value="2"/>
</dbReference>
<protein>
    <recommendedName>
        <fullName evidence="2">HTH luxR-type domain-containing protein</fullName>
    </recommendedName>
</protein>
<keyword evidence="1" id="KW-1133">Transmembrane helix</keyword>
<keyword evidence="1" id="KW-0812">Transmembrane</keyword>
<feature type="transmembrane region" description="Helical" evidence="1">
    <location>
        <begin position="342"/>
        <end position="361"/>
    </location>
</feature>
<sequence length="491" mass="57627">MFFLKNMNKIILFSFIICCSELFSQRYTERNIDTLLMKTNEVLRTRISDDDLIRWNKGIIKEAVRIGYREGEAMGYVNIANRYIFGGDLKKGLEYLNKAEDISGKSNNNFLFGKINQEYAQVYSKMDVSKLALEYNSKAMEYGLKLRKDNRDCRLFLRYVYSTRSVFMYKVDRPDSGIIYLHKAMKIEANPLDVANVAHHYTVFEAKPDSARYYFQKAFVLLETKKFKHNKFQRAVVLQNYGIFLNSQGKISEAIDTITKSIGFAKQVNRPKLILGNYKELSVLYKKKGNPDKENEYLNKAISLQDSLDANQNQAVNLSINKLNKDREKEKVQFKSQNNTTLWYSGILMLLIILVTIYFYLHVRKKKKKLAESEKIIFEIGKETTHLKRKLSENYENVIQLAREKKADFFPKFQEAYPELFRELLKINPNLSKSDLTFCAMIWLGFSSKEIAQCVSMEHRSVQTKKYRIRKKLNLESETNLYLFFRSILEP</sequence>
<gene>
    <name evidence="3" type="ORF">EU348_04705</name>
</gene>
<reference evidence="3" key="1">
    <citation type="submission" date="2019-01" db="EMBL/GenBank/DDBJ databases">
        <title>Whole Genome Sequencing for Putative Detection of Antimicrobial Resistance and Potential Virulence Factors in Chryseobacterium indologenes isolated from Nile Tilapia in Tanzania.</title>
        <authorList>
            <person name="Mwega E."/>
            <person name="Mutoloki S."/>
            <person name="Mugimba K."/>
            <person name="Colquhoun D."/>
            <person name="Mdegela R."/>
            <person name="Evensen O."/>
            <person name="Wasteson Y."/>
        </authorList>
    </citation>
    <scope>NUCLEOTIDE SEQUENCE [LARGE SCALE GENOMIC DNA]</scope>
    <source>
        <strain evidence="3">StR 01</strain>
    </source>
</reference>
<name>A0A411DJI2_CHRID</name>
<accession>A0A411DJI2</accession>